<organism evidence="1 2">
    <name type="scientific">Novipirellula artificiosorum</name>
    <dbReference type="NCBI Taxonomy" id="2528016"/>
    <lineage>
        <taxon>Bacteria</taxon>
        <taxon>Pseudomonadati</taxon>
        <taxon>Planctomycetota</taxon>
        <taxon>Planctomycetia</taxon>
        <taxon>Pirellulales</taxon>
        <taxon>Pirellulaceae</taxon>
        <taxon>Novipirellula</taxon>
    </lineage>
</organism>
<proteinExistence type="predicted"/>
<dbReference type="EMBL" id="SJPV01000006">
    <property type="protein sequence ID" value="TWU36028.1"/>
    <property type="molecule type" value="Genomic_DNA"/>
</dbReference>
<sequence length="68" mass="7880">MDDEKRHWPITQADRLQTVVALGIIIQSDDWPLALRATRLLLQMEQQNTLFDDHAEKRIKAELAELLG</sequence>
<protein>
    <submittedName>
        <fullName evidence="1">Uncharacterized protein</fullName>
    </submittedName>
</protein>
<accession>A0A5C6DHA1</accession>
<keyword evidence="2" id="KW-1185">Reference proteome</keyword>
<reference evidence="1 2" key="1">
    <citation type="submission" date="2019-02" db="EMBL/GenBank/DDBJ databases">
        <title>Deep-cultivation of Planctomycetes and their phenomic and genomic characterization uncovers novel biology.</title>
        <authorList>
            <person name="Wiegand S."/>
            <person name="Jogler M."/>
            <person name="Boedeker C."/>
            <person name="Pinto D."/>
            <person name="Vollmers J."/>
            <person name="Rivas-Marin E."/>
            <person name="Kohn T."/>
            <person name="Peeters S.H."/>
            <person name="Heuer A."/>
            <person name="Rast P."/>
            <person name="Oberbeckmann S."/>
            <person name="Bunk B."/>
            <person name="Jeske O."/>
            <person name="Meyerdierks A."/>
            <person name="Storesund J.E."/>
            <person name="Kallscheuer N."/>
            <person name="Luecker S."/>
            <person name="Lage O.M."/>
            <person name="Pohl T."/>
            <person name="Merkel B.J."/>
            <person name="Hornburger P."/>
            <person name="Mueller R.-W."/>
            <person name="Bruemmer F."/>
            <person name="Labrenz M."/>
            <person name="Spormann A.M."/>
            <person name="Op Den Camp H."/>
            <person name="Overmann J."/>
            <person name="Amann R."/>
            <person name="Jetten M.S.M."/>
            <person name="Mascher T."/>
            <person name="Medema M.H."/>
            <person name="Devos D.P."/>
            <person name="Kaster A.-K."/>
            <person name="Ovreas L."/>
            <person name="Rohde M."/>
            <person name="Galperin M.Y."/>
            <person name="Jogler C."/>
        </authorList>
    </citation>
    <scope>NUCLEOTIDE SEQUENCE [LARGE SCALE GENOMIC DNA]</scope>
    <source>
        <strain evidence="1 2">Poly41</strain>
    </source>
</reference>
<gene>
    <name evidence="1" type="ORF">Poly41_37810</name>
</gene>
<evidence type="ECO:0000313" key="1">
    <source>
        <dbReference type="EMBL" id="TWU36028.1"/>
    </source>
</evidence>
<dbReference type="Proteomes" id="UP000319143">
    <property type="component" value="Unassembled WGS sequence"/>
</dbReference>
<dbReference type="AlphaFoldDB" id="A0A5C6DHA1"/>
<evidence type="ECO:0000313" key="2">
    <source>
        <dbReference type="Proteomes" id="UP000319143"/>
    </source>
</evidence>
<dbReference type="RefSeq" id="WP_146528078.1">
    <property type="nucleotide sequence ID" value="NZ_SJPV01000006.1"/>
</dbReference>
<comment type="caution">
    <text evidence="1">The sequence shown here is derived from an EMBL/GenBank/DDBJ whole genome shotgun (WGS) entry which is preliminary data.</text>
</comment>
<name>A0A5C6DHA1_9BACT</name>